<keyword evidence="2" id="KW-1185">Reference proteome</keyword>
<gene>
    <name evidence="1" type="ORF">RFI_03913</name>
</gene>
<name>X6P3S2_RETFI</name>
<reference evidence="1 2" key="1">
    <citation type="journal article" date="2013" name="Curr. Biol.">
        <title>The Genome of the Foraminiferan Reticulomyxa filosa.</title>
        <authorList>
            <person name="Glockner G."/>
            <person name="Hulsmann N."/>
            <person name="Schleicher M."/>
            <person name="Noegel A.A."/>
            <person name="Eichinger L."/>
            <person name="Gallinger C."/>
            <person name="Pawlowski J."/>
            <person name="Sierra R."/>
            <person name="Euteneuer U."/>
            <person name="Pillet L."/>
            <person name="Moustafa A."/>
            <person name="Platzer M."/>
            <person name="Groth M."/>
            <person name="Szafranski K."/>
            <person name="Schliwa M."/>
        </authorList>
    </citation>
    <scope>NUCLEOTIDE SEQUENCE [LARGE SCALE GENOMIC DNA]</scope>
</reference>
<evidence type="ECO:0008006" key="3">
    <source>
        <dbReference type="Google" id="ProtNLM"/>
    </source>
</evidence>
<evidence type="ECO:0000313" key="1">
    <source>
        <dbReference type="EMBL" id="ETO33195.1"/>
    </source>
</evidence>
<dbReference type="AlphaFoldDB" id="X6P3S2"/>
<organism evidence="1 2">
    <name type="scientific">Reticulomyxa filosa</name>
    <dbReference type="NCBI Taxonomy" id="46433"/>
    <lineage>
        <taxon>Eukaryota</taxon>
        <taxon>Sar</taxon>
        <taxon>Rhizaria</taxon>
        <taxon>Retaria</taxon>
        <taxon>Foraminifera</taxon>
        <taxon>Monothalamids</taxon>
        <taxon>Reticulomyxidae</taxon>
        <taxon>Reticulomyxa</taxon>
    </lineage>
</organism>
<dbReference type="InterPro" id="IPR013083">
    <property type="entry name" value="Znf_RING/FYVE/PHD"/>
</dbReference>
<evidence type="ECO:0000313" key="2">
    <source>
        <dbReference type="Proteomes" id="UP000023152"/>
    </source>
</evidence>
<sequence length="243" mass="28568">MGYHLDLFVSKEIAEKYICVVCQEVAKNVCETELCKKKNKILLKIMKTTKRIELIRITTIMNESKTDVAISFVMRVGIVIIFLNKYKKKYICIVSKKSNSNNNKKKNKFLDREIENERVRCTVCEEWTGMLSQLSTHQSAECPNTLVKCVEWQRYGCDATIKRKDVSAHNKEYEATHLKLQIAHLQKSHKEEIAVLTHKYEREKQSLLDEYEHDKQVTETQWKRKFIFILSTLNKVVKKTCTL</sequence>
<proteinExistence type="predicted"/>
<dbReference type="Proteomes" id="UP000023152">
    <property type="component" value="Unassembled WGS sequence"/>
</dbReference>
<comment type="caution">
    <text evidence="1">The sequence shown here is derived from an EMBL/GenBank/DDBJ whole genome shotgun (WGS) entry which is preliminary data.</text>
</comment>
<protein>
    <recommendedName>
        <fullName evidence="3">TRAF-type domain-containing protein</fullName>
    </recommendedName>
</protein>
<dbReference type="EMBL" id="ASPP01003604">
    <property type="protein sequence ID" value="ETO33195.1"/>
    <property type="molecule type" value="Genomic_DNA"/>
</dbReference>
<accession>X6P3S2</accession>
<dbReference type="Gene3D" id="3.30.40.10">
    <property type="entry name" value="Zinc/RING finger domain, C3HC4 (zinc finger)"/>
    <property type="match status" value="1"/>
</dbReference>